<dbReference type="InterPro" id="IPR051802">
    <property type="entry name" value="YfhM-like"/>
</dbReference>
<dbReference type="CDD" id="cd01100">
    <property type="entry name" value="APPLE_Factor_XI_like"/>
    <property type="match status" value="1"/>
</dbReference>
<keyword evidence="11" id="KW-1185">Reference proteome</keyword>
<organism evidence="10 11">
    <name type="scientific">Jiella mangrovi</name>
    <dbReference type="NCBI Taxonomy" id="2821407"/>
    <lineage>
        <taxon>Bacteria</taxon>
        <taxon>Pseudomonadati</taxon>
        <taxon>Pseudomonadota</taxon>
        <taxon>Alphaproteobacteria</taxon>
        <taxon>Hyphomicrobiales</taxon>
        <taxon>Aurantimonadaceae</taxon>
        <taxon>Jiella</taxon>
    </lineage>
</organism>
<dbReference type="SUPFAM" id="SSF48239">
    <property type="entry name" value="Terpenoid cyclases/Protein prenyltransferases"/>
    <property type="match status" value="1"/>
</dbReference>
<evidence type="ECO:0000313" key="11">
    <source>
        <dbReference type="Proteomes" id="UP000678276"/>
    </source>
</evidence>
<dbReference type="Pfam" id="PF17972">
    <property type="entry name" value="bMG5"/>
    <property type="match status" value="1"/>
</dbReference>
<evidence type="ECO:0000256" key="1">
    <source>
        <dbReference type="ARBA" id="ARBA00010556"/>
    </source>
</evidence>
<dbReference type="InterPro" id="IPR002890">
    <property type="entry name" value="MG2"/>
</dbReference>
<dbReference type="InterPro" id="IPR049120">
    <property type="entry name" value="A2M_bMG2"/>
</dbReference>
<dbReference type="Gene3D" id="2.60.40.1930">
    <property type="match status" value="1"/>
</dbReference>
<dbReference type="SMART" id="SM01360">
    <property type="entry name" value="A2M"/>
    <property type="match status" value="1"/>
</dbReference>
<dbReference type="Pfam" id="PF00207">
    <property type="entry name" value="A2M"/>
    <property type="match status" value="1"/>
</dbReference>
<name>A0ABS4BIS4_9HYPH</name>
<keyword evidence="2" id="KW-0732">Signal</keyword>
<dbReference type="SMART" id="SM00223">
    <property type="entry name" value="APPLE"/>
    <property type="match status" value="1"/>
</dbReference>
<evidence type="ECO:0000313" key="10">
    <source>
        <dbReference type="EMBL" id="MBP0615860.1"/>
    </source>
</evidence>
<evidence type="ECO:0000259" key="7">
    <source>
        <dbReference type="SMART" id="SM00223"/>
    </source>
</evidence>
<feature type="transmembrane region" description="Helical" evidence="6">
    <location>
        <begin position="118"/>
        <end position="138"/>
    </location>
</feature>
<dbReference type="InterPro" id="IPR041246">
    <property type="entry name" value="Bact_MG10"/>
</dbReference>
<dbReference type="Pfam" id="PF21142">
    <property type="entry name" value="A2M_bMG2"/>
    <property type="match status" value="1"/>
</dbReference>
<evidence type="ECO:0000256" key="3">
    <source>
        <dbReference type="ARBA" id="ARBA00022737"/>
    </source>
</evidence>
<dbReference type="CDD" id="cd02891">
    <property type="entry name" value="A2M_like"/>
    <property type="match status" value="1"/>
</dbReference>
<dbReference type="InterPro" id="IPR041462">
    <property type="entry name" value="Bact_A2M_MG6"/>
</dbReference>
<dbReference type="Pfam" id="PF17973">
    <property type="entry name" value="bMG10"/>
    <property type="match status" value="1"/>
</dbReference>
<dbReference type="Gene3D" id="1.50.10.20">
    <property type="match status" value="1"/>
</dbReference>
<dbReference type="PANTHER" id="PTHR40094:SF1">
    <property type="entry name" value="UBIQUITIN DOMAIN-CONTAINING PROTEIN"/>
    <property type="match status" value="1"/>
</dbReference>
<dbReference type="PANTHER" id="PTHR40094">
    <property type="entry name" value="ALPHA-2-MACROGLOBULIN HOMOLOG"/>
    <property type="match status" value="1"/>
</dbReference>
<feature type="region of interest" description="Disordered" evidence="5">
    <location>
        <begin position="1"/>
        <end position="73"/>
    </location>
</feature>
<dbReference type="Pfam" id="PF14295">
    <property type="entry name" value="PAN_4"/>
    <property type="match status" value="1"/>
</dbReference>
<comment type="similarity">
    <text evidence="1">Belongs to the protease inhibitor I39 (alpha-2-macroglobulin) family. Bacterial alpha-2-macroglobulin subfamily.</text>
</comment>
<dbReference type="EMBL" id="JAGJCF010000005">
    <property type="protein sequence ID" value="MBP0615860.1"/>
    <property type="molecule type" value="Genomic_DNA"/>
</dbReference>
<protein>
    <submittedName>
        <fullName evidence="10">Alpha-2-macroglobulin family protein</fullName>
    </submittedName>
</protein>
<dbReference type="InterPro" id="IPR021868">
    <property type="entry name" value="Alpha_2_Macroglob_MG3"/>
</dbReference>
<dbReference type="InterPro" id="IPR000177">
    <property type="entry name" value="Apple"/>
</dbReference>
<dbReference type="Pfam" id="PF11974">
    <property type="entry name" value="bMG3"/>
    <property type="match status" value="1"/>
</dbReference>
<sequence length="1937" mass="205912">MANRTACGKPRHAGRRKHRPYRAPGKGNSARKRRRGKRPVRHATRWSRRSASCQLPRCPGPERRRNGDDAEAPARRCRDGFAATITECFAGRKPCFIVRILRGKADTGGRSVQRFGRLGLTILVLFWACGAIATSAFAQANGERTVVVTRNADYFGRDYDILKNVDVDACIAACKADDRCKAFTLNERTRWCFLKDGVGELRRVAGATSGEVVAPPALDEASLAARAKELDFIPAAGVEAANRYRLELAGAERNRDLAAIPAGGLARQAASALTFPDAIRLWREVLKREPLDHAAWKGLADAALANQPSDYQEQQDNARLRKNAAISAYLTAGSDAEKAVALAAIAATYEAEENWKLAIRAYRRSVAAANDPQVAAKLDTVVAAHGFRILENTVDNNAANPRICLTFSDQLSRRLTASDNPGDYVSVENGDTLPVTAEGSQICIDGVKHGERYRIVARPGITSIDGERLAKQAEISVYVRDRDPSVRFATNAYVLPAGGQATIPVVTINADTVEAKVQRIGERGLADALSSERFLRALSQWQIDEISSQRGEDVWSGTVTVQRETNAEVTTAIPVDEIVKDMKPGVYVLSAKAKNGPQYQDQMATQWFVVSDIGLSTFAATDGFYVVARSLGSAAPLAGVSLELVAANNQILGQGTSDEAGHLRLPAGLMRGTGGDRPSLLLAKKGDDFVFLNVGDAPFDLTDRGVDGRAPAGPIDVFLTADRGIYRAGDTVHFNALARDAAGSAMPGLSLTEIVKRPDGVEYARESVSDFAAGGYAFPLALPGGAMRGLWKVALYTDPKQPALAETSFLVEDFEPEKIDFDIATNAESLDPASPPTVDVDARYLFGAPAGDLEVNGEAVLTASAGITAYPGYSFGLSSDEVTATRQPFDAVRTGAGGKAALTMAPFDPPATTRPLSAEIQLRVVDAGGKPVERTKELPVAASSARLGIKPRFDGSVPDGSEAGFDVIAIDAGGDRIAAEGLTWELKKVQVDFQWYSSSGSWNYEPVKTSTRIANGTLAVSATATAELSLPVEWGEYELSIIDPENDAIPASVSFDAGWYVAAGSLDTPDVAQVSLDKPAYKVGETAKVRIEPRFAGKAEIFVMDERIVGRTTADIPAEGGEVSLKVTRDWGPGAYVAAVVYRPMDLGAKRMPGRAIGIAHVAVEPGDRALSVAIDAPDKIEPRQTREFGIKIDGIAAGETAYVTLAAVDVGILNVTGFQPPSPKGYYFGQRRLGVEIRDLYSKLIDRMAGAPGTVRSGGDAGASYDSPPPMDELVSLYSGPVAVDAEGRATIALDIPDFNGTLKLMAIAWSKSAVGEAGRDMIVRDPIVIAVSRPAFLAPGDTSRLAIDVIHVEGATGEATLSLRGGGAIVSLGANEETKLTLAENGRERVLVPVSGEGVGDATIEVSLLSPSGETLRKTVVLPVRSNAPKEVEKTRLTIAGNGGRLSLDPQLFAGYVPGTASATVSITGAAQFDVAGVVRSLDRYPYGCTEQLTSRAMPLVYLDQTILSAGLSGGEDVKKRVDDAISGVLANQASNGSFGLWNPGYGDLWLDSYVTDFLTRAREAGFDVPEEGFTLAVDNLRNSLAYLPEKPDWGPVAYAYYVLARNGRASIGDLRYYADNELASFPTPLSKAQMGAALALYGDRSRAETVFRASIDDTMAPQSNVGRSDYGTALRDDAAVLTLGLETAVDGVSFDELVSKVNAARQRQRHTSTQEDAWSLLAAHALLGRNPPQLSVAGRAIDGPYSASLGEADLTGGLDIANRAAAPVSAEVTIAGVPEVAPPASSEGYAIARSYYTLDGTPADPAKIGQGDRLVVVDEVTPVDPGPARLMLDDPLPAGFAIDNRAILRAGDVAALDWLQLSGEAAHSEFRSDRFLAAIDQGANDTTMRRFAYIVRAVAPGEFEHAAAVVENMYDPSRRGRTDAGRVTVIGPLR</sequence>
<dbReference type="InterPro" id="IPR003609">
    <property type="entry name" value="Pan_app"/>
</dbReference>
<keyword evidence="4" id="KW-1015">Disulfide bond</keyword>
<proteinExistence type="inferred from homology"/>
<dbReference type="Proteomes" id="UP000678276">
    <property type="component" value="Unassembled WGS sequence"/>
</dbReference>
<dbReference type="Gene3D" id="3.50.4.10">
    <property type="entry name" value="Hepatocyte Growth Factor"/>
    <property type="match status" value="1"/>
</dbReference>
<evidence type="ECO:0000256" key="4">
    <source>
        <dbReference type="ARBA" id="ARBA00023157"/>
    </source>
</evidence>
<dbReference type="InterPro" id="IPR026284">
    <property type="entry name" value="A2MG_proteobact"/>
</dbReference>
<feature type="compositionally biased region" description="Basic and acidic residues" evidence="5">
    <location>
        <begin position="60"/>
        <end position="73"/>
    </location>
</feature>
<evidence type="ECO:0000256" key="2">
    <source>
        <dbReference type="ARBA" id="ARBA00022729"/>
    </source>
</evidence>
<dbReference type="InterPro" id="IPR001599">
    <property type="entry name" value="Macroglobln_a2"/>
</dbReference>
<feature type="compositionally biased region" description="Basic residues" evidence="5">
    <location>
        <begin position="29"/>
        <end position="48"/>
    </location>
</feature>
<dbReference type="InterPro" id="IPR041203">
    <property type="entry name" value="Bact_A2M_MG5"/>
</dbReference>
<feature type="domain" description="Alpha-2-macroglobulin" evidence="9">
    <location>
        <begin position="1277"/>
        <end position="1365"/>
    </location>
</feature>
<dbReference type="Pfam" id="PF07703">
    <property type="entry name" value="A2M_BRD"/>
    <property type="match status" value="1"/>
</dbReference>
<comment type="caution">
    <text evidence="10">The sequence shown here is derived from an EMBL/GenBank/DDBJ whole genome shotgun (WGS) entry which is preliminary data.</text>
</comment>
<dbReference type="SMART" id="SM01419">
    <property type="entry name" value="Thiol-ester_cl"/>
    <property type="match status" value="1"/>
</dbReference>
<dbReference type="Pfam" id="PF01835">
    <property type="entry name" value="MG2"/>
    <property type="match status" value="1"/>
</dbReference>
<dbReference type="PIRSF" id="PIRSF038980">
    <property type="entry name" value="A2M_bac"/>
    <property type="match status" value="1"/>
</dbReference>
<evidence type="ECO:0000259" key="8">
    <source>
        <dbReference type="SMART" id="SM01359"/>
    </source>
</evidence>
<accession>A0ABS4BIS4</accession>
<dbReference type="InterPro" id="IPR011625">
    <property type="entry name" value="A2M_N_BRD"/>
</dbReference>
<evidence type="ECO:0000259" key="9">
    <source>
        <dbReference type="SMART" id="SM01360"/>
    </source>
</evidence>
<dbReference type="InterPro" id="IPR008930">
    <property type="entry name" value="Terpenoid_cyclase/PrenylTrfase"/>
</dbReference>
<feature type="domain" description="Alpha-2-macroglobulin bait region" evidence="8">
    <location>
        <begin position="1072"/>
        <end position="1216"/>
    </location>
</feature>
<dbReference type="InterPro" id="IPR047565">
    <property type="entry name" value="Alpha-macroglob_thiol-ester_cl"/>
</dbReference>
<feature type="compositionally biased region" description="Basic residues" evidence="5">
    <location>
        <begin position="9"/>
        <end position="21"/>
    </location>
</feature>
<keyword evidence="3" id="KW-0677">Repeat</keyword>
<dbReference type="SMART" id="SM01359">
    <property type="entry name" value="A2M_N_2"/>
    <property type="match status" value="1"/>
</dbReference>
<keyword evidence="6" id="KW-0812">Transmembrane</keyword>
<dbReference type="Pfam" id="PF17962">
    <property type="entry name" value="bMG6"/>
    <property type="match status" value="1"/>
</dbReference>
<evidence type="ECO:0000256" key="6">
    <source>
        <dbReference type="SAM" id="Phobius"/>
    </source>
</evidence>
<feature type="domain" description="Apple" evidence="7">
    <location>
        <begin position="148"/>
        <end position="211"/>
    </location>
</feature>
<keyword evidence="6" id="KW-1133">Transmembrane helix</keyword>
<reference evidence="10 11" key="1">
    <citation type="submission" date="2021-04" db="EMBL/GenBank/DDBJ databases">
        <title>Whole genome sequence of Jiella sp. KSK16Y-1.</title>
        <authorList>
            <person name="Tuo L."/>
        </authorList>
    </citation>
    <scope>NUCLEOTIDE SEQUENCE [LARGE SCALE GENOMIC DNA]</scope>
    <source>
        <strain evidence="10 11">KSK16Y-1</strain>
    </source>
</reference>
<keyword evidence="6" id="KW-0472">Membrane</keyword>
<gene>
    <name evidence="10" type="ORF">J6595_09735</name>
</gene>
<evidence type="ECO:0000256" key="5">
    <source>
        <dbReference type="SAM" id="MobiDB-lite"/>
    </source>
</evidence>